<comment type="catalytic activity">
    <reaction evidence="18 19">
        <text>UDP-N-acetyl-alpha-D-muramate + NADP(+) = UDP-N-acetyl-3-O-(1-carboxyvinyl)-alpha-D-glucosamine + NADPH + H(+)</text>
        <dbReference type="Rhea" id="RHEA:12248"/>
        <dbReference type="ChEBI" id="CHEBI:15378"/>
        <dbReference type="ChEBI" id="CHEBI:57783"/>
        <dbReference type="ChEBI" id="CHEBI:58349"/>
        <dbReference type="ChEBI" id="CHEBI:68483"/>
        <dbReference type="ChEBI" id="CHEBI:70757"/>
        <dbReference type="EC" id="1.3.1.98"/>
    </reaction>
</comment>
<evidence type="ECO:0000256" key="16">
    <source>
        <dbReference type="ARBA" id="ARBA00023316"/>
    </source>
</evidence>
<dbReference type="GO" id="GO:0008762">
    <property type="term" value="F:UDP-N-acetylmuramate dehydrogenase activity"/>
    <property type="evidence" value="ECO:0007669"/>
    <property type="project" value="UniProtKB-UniRule"/>
</dbReference>
<dbReference type="InterPro" id="IPR016167">
    <property type="entry name" value="FAD-bd_PCMH_sub1"/>
</dbReference>
<evidence type="ECO:0000256" key="3">
    <source>
        <dbReference type="ARBA" id="ARBA00004496"/>
    </source>
</evidence>
<evidence type="ECO:0000256" key="17">
    <source>
        <dbReference type="ARBA" id="ARBA00031026"/>
    </source>
</evidence>
<dbReference type="Gene3D" id="3.90.78.10">
    <property type="entry name" value="UDP-N-acetylenolpyruvoylglucosamine reductase, C-terminal domain"/>
    <property type="match status" value="1"/>
</dbReference>
<dbReference type="GO" id="GO:0051301">
    <property type="term" value="P:cell division"/>
    <property type="evidence" value="ECO:0007669"/>
    <property type="project" value="UniProtKB-KW"/>
</dbReference>
<dbReference type="HAMAP" id="MF_00037">
    <property type="entry name" value="MurB"/>
    <property type="match status" value="1"/>
</dbReference>
<dbReference type="GO" id="GO:0008360">
    <property type="term" value="P:regulation of cell shape"/>
    <property type="evidence" value="ECO:0007669"/>
    <property type="project" value="UniProtKB-KW"/>
</dbReference>
<dbReference type="Proteomes" id="UP000001202">
    <property type="component" value="Chromosome"/>
</dbReference>
<dbReference type="KEGG" id="tpp:TPASS_0090"/>
<dbReference type="PANTHER" id="PTHR21071">
    <property type="entry name" value="UDP-N-ACETYLENOLPYRUVOYLGLUCOSAMINE REDUCTASE"/>
    <property type="match status" value="1"/>
</dbReference>
<evidence type="ECO:0000313" key="21">
    <source>
        <dbReference type="EMBL" id="ACD70517.1"/>
    </source>
</evidence>
<comment type="pathway">
    <text evidence="4 19">Cell wall biogenesis; peptidoglycan biosynthesis.</text>
</comment>
<comment type="function">
    <text evidence="2 19">Cell wall formation.</text>
</comment>
<evidence type="ECO:0000256" key="10">
    <source>
        <dbReference type="ARBA" id="ARBA00022827"/>
    </source>
</evidence>
<dbReference type="PATRIC" id="fig|455434.6.peg.91"/>
<dbReference type="GO" id="GO:0009252">
    <property type="term" value="P:peptidoglycan biosynthetic process"/>
    <property type="evidence" value="ECO:0007669"/>
    <property type="project" value="UniProtKB-UniRule"/>
</dbReference>
<dbReference type="InterPro" id="IPR036318">
    <property type="entry name" value="FAD-bd_PCMH-like_sf"/>
</dbReference>
<comment type="cofactor">
    <cofactor evidence="1 19">
        <name>FAD</name>
        <dbReference type="ChEBI" id="CHEBI:57692"/>
    </cofactor>
</comment>
<keyword evidence="8 19" id="KW-0132">Cell division</keyword>
<keyword evidence="9 19" id="KW-0285">Flavoprotein</keyword>
<evidence type="ECO:0000256" key="8">
    <source>
        <dbReference type="ARBA" id="ARBA00022618"/>
    </source>
</evidence>
<evidence type="ECO:0000256" key="2">
    <source>
        <dbReference type="ARBA" id="ARBA00003921"/>
    </source>
</evidence>
<dbReference type="PANTHER" id="PTHR21071:SF4">
    <property type="entry name" value="UDP-N-ACETYLENOLPYRUVOYLGLUCOSAMINE REDUCTASE"/>
    <property type="match status" value="1"/>
</dbReference>
<dbReference type="Gene3D" id="3.30.43.10">
    <property type="entry name" value="Uridine Diphospho-n-acetylenolpyruvylglucosamine Reductase, domain 2"/>
    <property type="match status" value="1"/>
</dbReference>
<dbReference type="NCBIfam" id="NF011242">
    <property type="entry name" value="PRK14648.1"/>
    <property type="match status" value="1"/>
</dbReference>
<name>A0A0H3BHI3_TREPS</name>
<dbReference type="AlphaFoldDB" id="A0A0H3BHI3"/>
<dbReference type="InterPro" id="IPR016166">
    <property type="entry name" value="FAD-bd_PCMH"/>
</dbReference>
<evidence type="ECO:0000256" key="4">
    <source>
        <dbReference type="ARBA" id="ARBA00004752"/>
    </source>
</evidence>
<keyword evidence="7 19" id="KW-0963">Cytoplasm</keyword>
<dbReference type="InterPro" id="IPR011601">
    <property type="entry name" value="MurB_C"/>
</dbReference>
<feature type="domain" description="FAD-binding PCMH-type" evidence="20">
    <location>
        <begin position="26"/>
        <end position="236"/>
    </location>
</feature>
<keyword evidence="13 19" id="KW-0573">Peptidoglycan synthesis</keyword>
<evidence type="ECO:0000256" key="13">
    <source>
        <dbReference type="ARBA" id="ARBA00022984"/>
    </source>
</evidence>
<dbReference type="UniPathway" id="UPA00219"/>
<evidence type="ECO:0000256" key="9">
    <source>
        <dbReference type="ARBA" id="ARBA00022630"/>
    </source>
</evidence>
<comment type="similarity">
    <text evidence="19">Belongs to the MurB family.</text>
</comment>
<organism evidence="21 22">
    <name type="scientific">Treponema pallidum subsp. pallidum (strain SS14)</name>
    <dbReference type="NCBI Taxonomy" id="455434"/>
    <lineage>
        <taxon>Bacteria</taxon>
        <taxon>Pseudomonadati</taxon>
        <taxon>Spirochaetota</taxon>
        <taxon>Spirochaetia</taxon>
        <taxon>Spirochaetales</taxon>
        <taxon>Treponemataceae</taxon>
        <taxon>Treponema</taxon>
    </lineage>
</organism>
<keyword evidence="10 19" id="KW-0274">FAD</keyword>
<dbReference type="SUPFAM" id="SSF56176">
    <property type="entry name" value="FAD-binding/transporter-associated domain-like"/>
    <property type="match status" value="1"/>
</dbReference>
<comment type="caution">
    <text evidence="19">Lacks conserved residue(s) required for the propagation of feature annotation.</text>
</comment>
<feature type="active site" description="Proton donor" evidence="19">
    <location>
        <position position="265"/>
    </location>
</feature>
<evidence type="ECO:0000259" key="20">
    <source>
        <dbReference type="PROSITE" id="PS51387"/>
    </source>
</evidence>
<dbReference type="GO" id="GO:0005829">
    <property type="term" value="C:cytosol"/>
    <property type="evidence" value="ECO:0007669"/>
    <property type="project" value="TreeGrafter"/>
</dbReference>
<evidence type="ECO:0000256" key="7">
    <source>
        <dbReference type="ARBA" id="ARBA00022490"/>
    </source>
</evidence>
<evidence type="ECO:0000256" key="12">
    <source>
        <dbReference type="ARBA" id="ARBA00022960"/>
    </source>
</evidence>
<dbReference type="InterPro" id="IPR006094">
    <property type="entry name" value="Oxid_FAD_bind_N"/>
</dbReference>
<evidence type="ECO:0000256" key="6">
    <source>
        <dbReference type="ARBA" id="ARBA00015188"/>
    </source>
</evidence>
<evidence type="ECO:0000256" key="5">
    <source>
        <dbReference type="ARBA" id="ARBA00012518"/>
    </source>
</evidence>
<evidence type="ECO:0000256" key="19">
    <source>
        <dbReference type="HAMAP-Rule" id="MF_00037"/>
    </source>
</evidence>
<evidence type="ECO:0000256" key="1">
    <source>
        <dbReference type="ARBA" id="ARBA00001974"/>
    </source>
</evidence>
<evidence type="ECO:0000256" key="14">
    <source>
        <dbReference type="ARBA" id="ARBA00023002"/>
    </source>
</evidence>
<evidence type="ECO:0000256" key="11">
    <source>
        <dbReference type="ARBA" id="ARBA00022857"/>
    </source>
</evidence>
<keyword evidence="14 19" id="KW-0560">Oxidoreductase</keyword>
<dbReference type="SMR" id="A0A0H3BHI3"/>
<proteinExistence type="inferred from homology"/>
<feature type="active site" evidence="19">
    <location>
        <position position="337"/>
    </location>
</feature>
<dbReference type="InterPro" id="IPR036635">
    <property type="entry name" value="MurB_C_sf"/>
</dbReference>
<dbReference type="InterPro" id="IPR016169">
    <property type="entry name" value="FAD-bd_PCMH_sub2"/>
</dbReference>
<dbReference type="Gene3D" id="3.30.465.10">
    <property type="match status" value="1"/>
</dbReference>
<keyword evidence="15 19" id="KW-0131">Cell cycle</keyword>
<gene>
    <name evidence="19 21" type="primary">murB</name>
    <name evidence="21" type="ordered locus">TPASS_0090</name>
</gene>
<dbReference type="Pfam" id="PF01565">
    <property type="entry name" value="FAD_binding_4"/>
    <property type="match status" value="1"/>
</dbReference>
<dbReference type="RefSeq" id="WP_010881539.1">
    <property type="nucleotide sequence ID" value="NC_010741.1"/>
</dbReference>
<dbReference type="InterPro" id="IPR003170">
    <property type="entry name" value="MurB"/>
</dbReference>
<sequence>MSAHRIRARRITRRNVPLAERCSFRIGGAAQFWAEPRSCTQLRALIEEAQRARIPLSLIGGGSNVLIADEGVPGLMLSLRRFRSLHTQTQRDGSVLVHAGAGLPVAALLAFCAHHALRGLETFAGLPGSVGGAAYMNARCYGRAIADCFHSARTLVLHPVRSRAKELPEVRKNAQDKRGECLGLDGGPFTCSSFQTVFARAGDWGYKRSPFQSPHGVELHAGRRLILSLCVRLTPGNPAQIRKHMQEKIADRISKGQFRFPSAGSAFKNNPAFGKPSGILIEEAGLRGTSCGAAQVAPWHGNLIINTGNATAHQVRTLLRVVRQRVFETHGVWLEREIIFSGESVRMTSSSRDS</sequence>
<dbReference type="GO" id="GO:0071555">
    <property type="term" value="P:cell wall organization"/>
    <property type="evidence" value="ECO:0007669"/>
    <property type="project" value="UniProtKB-KW"/>
</dbReference>
<keyword evidence="16 19" id="KW-0961">Cell wall biogenesis/degradation</keyword>
<evidence type="ECO:0000313" key="22">
    <source>
        <dbReference type="Proteomes" id="UP000001202"/>
    </source>
</evidence>
<dbReference type="PROSITE" id="PS51387">
    <property type="entry name" value="FAD_PCMH"/>
    <property type="match status" value="1"/>
</dbReference>
<evidence type="ECO:0000256" key="15">
    <source>
        <dbReference type="ARBA" id="ARBA00023306"/>
    </source>
</evidence>
<comment type="subcellular location">
    <subcellularLocation>
        <location evidence="3 19">Cytoplasm</location>
    </subcellularLocation>
</comment>
<dbReference type="EC" id="1.3.1.98" evidence="5 19"/>
<keyword evidence="12 19" id="KW-0133">Cell shape</keyword>
<reference evidence="21 22" key="1">
    <citation type="journal article" date="2008" name="BMC Microbiol.">
        <title>Complete genome sequence of Treponema pallidum ssp. pallidum strain SS14 determined with oligonucleotide arrays.</title>
        <authorList>
            <person name="Matejkova P."/>
            <person name="Strouhal M."/>
            <person name="Smajs D."/>
            <person name="Norris S.J."/>
            <person name="Palzkill T."/>
            <person name="Petrosino J.F."/>
            <person name="Sodergren E."/>
            <person name="Norton J.E."/>
            <person name="Singh J."/>
            <person name="Richmond T.A."/>
            <person name="Molla M.N."/>
            <person name="Albert T.J."/>
            <person name="Weinstock G.M."/>
        </authorList>
    </citation>
    <scope>NUCLEOTIDE SEQUENCE [LARGE SCALE GENOMIC DNA]</scope>
    <source>
        <strain evidence="21 22">SS14</strain>
    </source>
</reference>
<dbReference type="GO" id="GO:0071949">
    <property type="term" value="F:FAD binding"/>
    <property type="evidence" value="ECO:0007669"/>
    <property type="project" value="InterPro"/>
</dbReference>
<dbReference type="GeneID" id="93875884"/>
<dbReference type="SUPFAM" id="SSF56194">
    <property type="entry name" value="Uridine diphospho-N-Acetylenolpyruvylglucosamine reductase, MurB, C-terminal domain"/>
    <property type="match status" value="1"/>
</dbReference>
<protein>
    <recommendedName>
        <fullName evidence="6 19">UDP-N-acetylenolpyruvoylglucosamine reductase</fullName>
        <ecNumber evidence="5 19">1.3.1.98</ecNumber>
    </recommendedName>
    <alternativeName>
        <fullName evidence="17 19">UDP-N-acetylmuramate dehydrogenase</fullName>
    </alternativeName>
</protein>
<accession>A0A0H3BHI3</accession>
<evidence type="ECO:0000256" key="18">
    <source>
        <dbReference type="ARBA" id="ARBA00048914"/>
    </source>
</evidence>
<dbReference type="Pfam" id="PF02873">
    <property type="entry name" value="MurB_C"/>
    <property type="match status" value="1"/>
</dbReference>
<keyword evidence="11 19" id="KW-0521">NADP</keyword>
<dbReference type="EMBL" id="CP000805">
    <property type="protein sequence ID" value="ACD70517.1"/>
    <property type="molecule type" value="Genomic_DNA"/>
</dbReference>